<accession>A0A642UPN6</accession>
<dbReference type="RefSeq" id="XP_034012669.1">
    <property type="nucleotide sequence ID" value="XM_034155162.1"/>
</dbReference>
<comment type="subunit">
    <text evidence="3 7">Homodimer.</text>
</comment>
<comment type="cofactor">
    <cofactor evidence="1">
        <name>pyridoxal 5'-phosphate</name>
        <dbReference type="ChEBI" id="CHEBI:597326"/>
    </cofactor>
</comment>
<protein>
    <recommendedName>
        <fullName evidence="7">Aspartate aminotransferase</fullName>
        <ecNumber evidence="7">2.6.1.1</ecNumber>
    </recommendedName>
</protein>
<evidence type="ECO:0000313" key="9">
    <source>
        <dbReference type="EMBL" id="KAA8903216.1"/>
    </source>
</evidence>
<evidence type="ECO:0000256" key="2">
    <source>
        <dbReference type="ARBA" id="ARBA00007441"/>
    </source>
</evidence>
<dbReference type="GO" id="GO:0005829">
    <property type="term" value="C:cytosol"/>
    <property type="evidence" value="ECO:0007669"/>
    <property type="project" value="TreeGrafter"/>
</dbReference>
<sequence>MTQTSVFASLETEPADPIIQVMQAYAADADPNKIDVSIGVYFDENGKFVTYPSVAKAKVKLAQNDPGHNYHTMKGVPEFVAGAREVIFGKDRLQPNRIASQQAISGSGALHSAFNVITKQMQRKQFYVGVPTWGNYFSMISHVGGNPQSYQYYDDKAHQVAFSVIEETMKQAESGAVFVMQACCHNPTGADLTQEQWQTVAKLAKERNLLLVIDIAYQGFSSGSTETDAWPVRYLFDQGLEFFVCQSFSKNMGLYGERVGCVHAVAATPADAAAIESNLIVNFRSECSFAPAWGARVAATIFGDEQLKKEWADDVAAITNRLHGVRQQILELLTTKYKTPGYWDHVTRQHGLFWHSGLEPKHIERLRTEHHVYAVPTGRVNVAGLNENNVECFCRAVDEVVRHFL</sequence>
<dbReference type="CDD" id="cd00609">
    <property type="entry name" value="AAT_like"/>
    <property type="match status" value="1"/>
</dbReference>
<dbReference type="Proteomes" id="UP000449547">
    <property type="component" value="Unassembled WGS sequence"/>
</dbReference>
<keyword evidence="10" id="KW-1185">Reference proteome</keyword>
<dbReference type="GO" id="GO:0030170">
    <property type="term" value="F:pyridoxal phosphate binding"/>
    <property type="evidence" value="ECO:0007669"/>
    <property type="project" value="InterPro"/>
</dbReference>
<evidence type="ECO:0000256" key="4">
    <source>
        <dbReference type="ARBA" id="ARBA00022576"/>
    </source>
</evidence>
<dbReference type="InterPro" id="IPR000796">
    <property type="entry name" value="Asp_trans"/>
</dbReference>
<comment type="miscellaneous">
    <text evidence="7">In eukaryotes there are cytoplasmic, mitochondrial and chloroplastic isozymes.</text>
</comment>
<comment type="similarity">
    <text evidence="2">Belongs to the class-I pyridoxal-phosphate-dependent aminotransferase family.</text>
</comment>
<evidence type="ECO:0000313" key="10">
    <source>
        <dbReference type="Proteomes" id="UP000449547"/>
    </source>
</evidence>
<dbReference type="PROSITE" id="PS00105">
    <property type="entry name" value="AA_TRANSFER_CLASS_1"/>
    <property type="match status" value="1"/>
</dbReference>
<dbReference type="EMBL" id="SWFT01000070">
    <property type="protein sequence ID" value="KAA8903216.1"/>
    <property type="molecule type" value="Genomic_DNA"/>
</dbReference>
<organism evidence="9 10">
    <name type="scientific">Diutina rugosa</name>
    <name type="common">Yeast</name>
    <name type="synonym">Candida rugosa</name>
    <dbReference type="NCBI Taxonomy" id="5481"/>
    <lineage>
        <taxon>Eukaryota</taxon>
        <taxon>Fungi</taxon>
        <taxon>Dikarya</taxon>
        <taxon>Ascomycota</taxon>
        <taxon>Saccharomycotina</taxon>
        <taxon>Pichiomycetes</taxon>
        <taxon>Debaryomycetaceae</taxon>
        <taxon>Diutina</taxon>
    </lineage>
</organism>
<dbReference type="GO" id="GO:0004069">
    <property type="term" value="F:L-aspartate:2-oxoglutarate aminotransferase activity"/>
    <property type="evidence" value="ECO:0007669"/>
    <property type="project" value="UniProtKB-EC"/>
</dbReference>
<dbReference type="Gene3D" id="3.40.640.10">
    <property type="entry name" value="Type I PLP-dependent aspartate aminotransferase-like (Major domain)"/>
    <property type="match status" value="1"/>
</dbReference>
<dbReference type="InterPro" id="IPR015421">
    <property type="entry name" value="PyrdxlP-dep_Trfase_major"/>
</dbReference>
<dbReference type="InterPro" id="IPR004839">
    <property type="entry name" value="Aminotransferase_I/II_large"/>
</dbReference>
<gene>
    <name evidence="9" type="ORF">DIURU_002503</name>
</gene>
<dbReference type="GO" id="GO:0006532">
    <property type="term" value="P:aspartate biosynthetic process"/>
    <property type="evidence" value="ECO:0007669"/>
    <property type="project" value="TreeGrafter"/>
</dbReference>
<dbReference type="VEuPathDB" id="FungiDB:DIURU_002503"/>
<evidence type="ECO:0000259" key="8">
    <source>
        <dbReference type="Pfam" id="PF00155"/>
    </source>
</evidence>
<evidence type="ECO:0000256" key="5">
    <source>
        <dbReference type="ARBA" id="ARBA00022679"/>
    </source>
</evidence>
<feature type="domain" description="Aminotransferase class I/classII large" evidence="8">
    <location>
        <begin position="32"/>
        <end position="396"/>
    </location>
</feature>
<dbReference type="InterPro" id="IPR015422">
    <property type="entry name" value="PyrdxlP-dep_Trfase_small"/>
</dbReference>
<reference evidence="9 10" key="1">
    <citation type="submission" date="2019-07" db="EMBL/GenBank/DDBJ databases">
        <title>Genome assembly of two rare yeast pathogens: Diutina rugosa and Trichomonascus ciferrii.</title>
        <authorList>
            <person name="Mixao V."/>
            <person name="Saus E."/>
            <person name="Hansen A."/>
            <person name="Lass-Flor C."/>
            <person name="Gabaldon T."/>
        </authorList>
    </citation>
    <scope>NUCLEOTIDE SEQUENCE [LARGE SCALE GENOMIC DNA]</scope>
    <source>
        <strain evidence="9 10">CBS 613</strain>
    </source>
</reference>
<dbReference type="InterPro" id="IPR004838">
    <property type="entry name" value="NHTrfase_class1_PyrdxlP-BS"/>
</dbReference>
<evidence type="ECO:0000256" key="7">
    <source>
        <dbReference type="RuleBase" id="RU000480"/>
    </source>
</evidence>
<dbReference type="InterPro" id="IPR015424">
    <property type="entry name" value="PyrdxlP-dep_Trfase"/>
</dbReference>
<comment type="catalytic activity">
    <reaction evidence="7">
        <text>L-aspartate + 2-oxoglutarate = oxaloacetate + L-glutamate</text>
        <dbReference type="Rhea" id="RHEA:21824"/>
        <dbReference type="ChEBI" id="CHEBI:16452"/>
        <dbReference type="ChEBI" id="CHEBI:16810"/>
        <dbReference type="ChEBI" id="CHEBI:29985"/>
        <dbReference type="ChEBI" id="CHEBI:29991"/>
        <dbReference type="EC" id="2.6.1.1"/>
    </reaction>
</comment>
<dbReference type="Pfam" id="PF00155">
    <property type="entry name" value="Aminotran_1_2"/>
    <property type="match status" value="1"/>
</dbReference>
<dbReference type="PRINTS" id="PR00799">
    <property type="entry name" value="TRANSAMINASE"/>
</dbReference>
<name>A0A642UPN6_DIURU</name>
<dbReference type="SUPFAM" id="SSF53383">
    <property type="entry name" value="PLP-dependent transferases"/>
    <property type="match status" value="1"/>
</dbReference>
<keyword evidence="5 7" id="KW-0808">Transferase</keyword>
<evidence type="ECO:0000256" key="1">
    <source>
        <dbReference type="ARBA" id="ARBA00001933"/>
    </source>
</evidence>
<keyword evidence="6" id="KW-0663">Pyridoxal phosphate</keyword>
<dbReference type="OMA" id="YSIYLCE"/>
<dbReference type="OrthoDB" id="6752799at2759"/>
<dbReference type="Gene3D" id="3.90.1150.10">
    <property type="entry name" value="Aspartate Aminotransferase, domain 1"/>
    <property type="match status" value="1"/>
</dbReference>
<evidence type="ECO:0000256" key="3">
    <source>
        <dbReference type="ARBA" id="ARBA00011738"/>
    </source>
</evidence>
<dbReference type="PANTHER" id="PTHR11879:SF55">
    <property type="entry name" value="GLUTAMATE OXALOACETATE TRANSAMINASE 1, ISOFORM B"/>
    <property type="match status" value="1"/>
</dbReference>
<dbReference type="PANTHER" id="PTHR11879">
    <property type="entry name" value="ASPARTATE AMINOTRANSFERASE"/>
    <property type="match status" value="1"/>
</dbReference>
<evidence type="ECO:0000256" key="6">
    <source>
        <dbReference type="ARBA" id="ARBA00022898"/>
    </source>
</evidence>
<dbReference type="GeneID" id="54781154"/>
<comment type="caution">
    <text evidence="9">The sequence shown here is derived from an EMBL/GenBank/DDBJ whole genome shotgun (WGS) entry which is preliminary data.</text>
</comment>
<keyword evidence="4 7" id="KW-0032">Aminotransferase</keyword>
<dbReference type="AlphaFoldDB" id="A0A642UPN6"/>
<dbReference type="NCBIfam" id="NF006719">
    <property type="entry name" value="PRK09257.1"/>
    <property type="match status" value="1"/>
</dbReference>
<dbReference type="EC" id="2.6.1.1" evidence="7"/>
<proteinExistence type="inferred from homology"/>